<keyword evidence="8" id="KW-1185">Reference proteome</keyword>
<evidence type="ECO:0000313" key="8">
    <source>
        <dbReference type="Proteomes" id="UP000540412"/>
    </source>
</evidence>
<evidence type="ECO:0000256" key="5">
    <source>
        <dbReference type="ARBA" id="ARBA00031636"/>
    </source>
</evidence>
<feature type="transmembrane region" description="Helical" evidence="6">
    <location>
        <begin position="332"/>
        <end position="355"/>
    </location>
</feature>
<feature type="transmembrane region" description="Helical" evidence="6">
    <location>
        <begin position="174"/>
        <end position="197"/>
    </location>
</feature>
<evidence type="ECO:0000256" key="3">
    <source>
        <dbReference type="ARBA" id="ARBA00020268"/>
    </source>
</evidence>
<dbReference type="AlphaFoldDB" id="A0A7W9PIA7"/>
<feature type="transmembrane region" description="Helical" evidence="6">
    <location>
        <begin position="38"/>
        <end position="58"/>
    </location>
</feature>
<organism evidence="7 8">
    <name type="scientific">Nocardia transvalensis</name>
    <dbReference type="NCBI Taxonomy" id="37333"/>
    <lineage>
        <taxon>Bacteria</taxon>
        <taxon>Bacillati</taxon>
        <taxon>Actinomycetota</taxon>
        <taxon>Actinomycetes</taxon>
        <taxon>Mycobacteriales</taxon>
        <taxon>Nocardiaceae</taxon>
        <taxon>Nocardia</taxon>
    </lineage>
</organism>
<feature type="transmembrane region" description="Helical" evidence="6">
    <location>
        <begin position="12"/>
        <end position="32"/>
    </location>
</feature>
<gene>
    <name evidence="7" type="ORF">BJY24_005125</name>
</gene>
<evidence type="ECO:0000256" key="1">
    <source>
        <dbReference type="ARBA" id="ARBA00003408"/>
    </source>
</evidence>
<proteinExistence type="inferred from homology"/>
<evidence type="ECO:0000256" key="6">
    <source>
        <dbReference type="SAM" id="Phobius"/>
    </source>
</evidence>
<protein>
    <recommendedName>
        <fullName evidence="3">Probable multidrug resistance protein NorM</fullName>
    </recommendedName>
    <alternativeName>
        <fullName evidence="5">Multidrug-efflux transporter</fullName>
    </alternativeName>
</protein>
<feature type="transmembrane region" description="Helical" evidence="6">
    <location>
        <begin position="405"/>
        <end position="426"/>
    </location>
</feature>
<dbReference type="GO" id="GO:0005886">
    <property type="term" value="C:plasma membrane"/>
    <property type="evidence" value="ECO:0007669"/>
    <property type="project" value="TreeGrafter"/>
</dbReference>
<dbReference type="GO" id="GO:0015297">
    <property type="term" value="F:antiporter activity"/>
    <property type="evidence" value="ECO:0007669"/>
    <property type="project" value="InterPro"/>
</dbReference>
<name>A0A7W9PIA7_9NOCA</name>
<keyword evidence="6" id="KW-1133">Transmembrane helix</keyword>
<feature type="transmembrane region" description="Helical" evidence="6">
    <location>
        <begin position="203"/>
        <end position="224"/>
    </location>
</feature>
<dbReference type="EMBL" id="JACHIT010000002">
    <property type="protein sequence ID" value="MBB5916213.1"/>
    <property type="molecule type" value="Genomic_DNA"/>
</dbReference>
<evidence type="ECO:0000313" key="7">
    <source>
        <dbReference type="EMBL" id="MBB5916213.1"/>
    </source>
</evidence>
<comment type="caution">
    <text evidence="7">The sequence shown here is derived from an EMBL/GenBank/DDBJ whole genome shotgun (WGS) entry which is preliminary data.</text>
</comment>
<dbReference type="GO" id="GO:0042910">
    <property type="term" value="F:xenobiotic transmembrane transporter activity"/>
    <property type="evidence" value="ECO:0007669"/>
    <property type="project" value="InterPro"/>
</dbReference>
<evidence type="ECO:0000256" key="2">
    <source>
        <dbReference type="ARBA" id="ARBA00010199"/>
    </source>
</evidence>
<dbReference type="CDD" id="cd13131">
    <property type="entry name" value="MATE_NorM_like"/>
    <property type="match status" value="1"/>
</dbReference>
<sequence length="467" mass="48852">MDEGIGGRLRGYRPVLALAAPIAGIQLAQVALTTVDLAMMGLIGVTAVAAGGLSVLLYNQLRTMTVGMVTGIGNQIASAAGKGEKRTGSGELDESARAEIRGLTRAGFLVATVVAIAGAVILIGIGAVLPWFGQSDEVVRLARPMMAALAPGLLPMLWLNVLRQFAVGMRRPGSLLTVTLVSIAVNAALNGAFIYGWLGIPALGLTGIGLATTTVQVFTLAVFYSRVRRDTHLTGLIALDCWNADRATVRRIVKMGTPIALTYGNEAAITSVATLMMGAFGPAMLAASNVVNQLAYIVYQLNIGLSQGSSILISRSDGAGDRAAAGRIARRALTLSVTAMTVFAVVYLVAPSVVLLPFLHGEHDTEVVTTATALLGFAIAHQYFKGAQNVGVGLLRGLGNTTAGLRITLIGYWAVGIPAMAAAAYLLHWRGYGVWFGLCLGFGATAVLMLRRFRTELRREPAEAAVH</sequence>
<dbReference type="PANTHER" id="PTHR43298:SF2">
    <property type="entry name" value="FMN_FAD EXPORTER YEEO-RELATED"/>
    <property type="match status" value="1"/>
</dbReference>
<dbReference type="RefSeq" id="WP_246829650.1">
    <property type="nucleotide sequence ID" value="NZ_JACHIT010000002.1"/>
</dbReference>
<accession>A0A7W9PIA7</accession>
<feature type="transmembrane region" description="Helical" evidence="6">
    <location>
        <begin position="106"/>
        <end position="132"/>
    </location>
</feature>
<keyword evidence="6" id="KW-0472">Membrane</keyword>
<keyword evidence="6" id="KW-0812">Transmembrane</keyword>
<evidence type="ECO:0000256" key="4">
    <source>
        <dbReference type="ARBA" id="ARBA00022448"/>
    </source>
</evidence>
<feature type="transmembrane region" description="Helical" evidence="6">
    <location>
        <begin position="367"/>
        <end position="384"/>
    </location>
</feature>
<comment type="similarity">
    <text evidence="2">Belongs to the multi antimicrobial extrusion (MATE) (TC 2.A.66.1) family.</text>
</comment>
<comment type="function">
    <text evidence="1">Multidrug efflux pump.</text>
</comment>
<dbReference type="NCBIfam" id="TIGR00797">
    <property type="entry name" value="matE"/>
    <property type="match status" value="1"/>
</dbReference>
<dbReference type="PANTHER" id="PTHR43298">
    <property type="entry name" value="MULTIDRUG RESISTANCE PROTEIN NORM-RELATED"/>
    <property type="match status" value="1"/>
</dbReference>
<reference evidence="7 8" key="1">
    <citation type="submission" date="2020-08" db="EMBL/GenBank/DDBJ databases">
        <title>Sequencing the genomes of 1000 actinobacteria strains.</title>
        <authorList>
            <person name="Klenk H.-P."/>
        </authorList>
    </citation>
    <scope>NUCLEOTIDE SEQUENCE [LARGE SCALE GENOMIC DNA]</scope>
    <source>
        <strain evidence="7 8">DSM 43582</strain>
    </source>
</reference>
<dbReference type="InterPro" id="IPR002528">
    <property type="entry name" value="MATE_fam"/>
</dbReference>
<feature type="transmembrane region" description="Helical" evidence="6">
    <location>
        <begin position="144"/>
        <end position="162"/>
    </location>
</feature>
<dbReference type="Pfam" id="PF01554">
    <property type="entry name" value="MatE"/>
    <property type="match status" value="2"/>
</dbReference>
<dbReference type="Proteomes" id="UP000540412">
    <property type="component" value="Unassembled WGS sequence"/>
</dbReference>
<keyword evidence="4" id="KW-0813">Transport</keyword>
<feature type="transmembrane region" description="Helical" evidence="6">
    <location>
        <begin position="432"/>
        <end position="450"/>
    </location>
</feature>
<dbReference type="InterPro" id="IPR050222">
    <property type="entry name" value="MATE_MdtK"/>
</dbReference>